<reference evidence="2 3" key="1">
    <citation type="submission" date="2016-11" db="EMBL/GenBank/DDBJ databases">
        <title>Complete genome sequence of Sulfitobacter sp. AM1-D1, a toxic bacteria associated with marine dinoflagellate Alexandrium minutum in East China Sea.</title>
        <authorList>
            <person name="Yang Q."/>
            <person name="Zhang X."/>
            <person name="Tian X."/>
        </authorList>
    </citation>
    <scope>NUCLEOTIDE SEQUENCE [LARGE SCALE GENOMIC DNA]</scope>
    <source>
        <strain evidence="2 3">AM1-D1</strain>
    </source>
</reference>
<dbReference type="EMBL" id="CP018076">
    <property type="protein sequence ID" value="APE43481.1"/>
    <property type="molecule type" value="Genomic_DNA"/>
</dbReference>
<dbReference type="KEGG" id="suam:BOO69_08690"/>
<dbReference type="PROSITE" id="PS51186">
    <property type="entry name" value="GNAT"/>
    <property type="match status" value="1"/>
</dbReference>
<dbReference type="Proteomes" id="UP000181897">
    <property type="component" value="Chromosome"/>
</dbReference>
<dbReference type="STRING" id="1917485.BOO69_08690"/>
<dbReference type="Pfam" id="PF13302">
    <property type="entry name" value="Acetyltransf_3"/>
    <property type="match status" value="1"/>
</dbReference>
<dbReference type="AlphaFoldDB" id="A0A1J0WGN9"/>
<proteinExistence type="predicted"/>
<keyword evidence="3" id="KW-1185">Reference proteome</keyword>
<organism evidence="2 3">
    <name type="scientific">Sulfitobacter alexandrii</name>
    <dbReference type="NCBI Taxonomy" id="1917485"/>
    <lineage>
        <taxon>Bacteria</taxon>
        <taxon>Pseudomonadati</taxon>
        <taxon>Pseudomonadota</taxon>
        <taxon>Alphaproteobacteria</taxon>
        <taxon>Rhodobacterales</taxon>
        <taxon>Roseobacteraceae</taxon>
        <taxon>Sulfitobacter</taxon>
    </lineage>
</organism>
<feature type="domain" description="N-acetyltransferase" evidence="1">
    <location>
        <begin position="26"/>
        <end position="177"/>
    </location>
</feature>
<evidence type="ECO:0000259" key="1">
    <source>
        <dbReference type="PROSITE" id="PS51186"/>
    </source>
</evidence>
<evidence type="ECO:0000313" key="3">
    <source>
        <dbReference type="Proteomes" id="UP000181897"/>
    </source>
</evidence>
<dbReference type="InterPro" id="IPR000182">
    <property type="entry name" value="GNAT_dom"/>
</dbReference>
<dbReference type="GO" id="GO:0016747">
    <property type="term" value="F:acyltransferase activity, transferring groups other than amino-acyl groups"/>
    <property type="evidence" value="ECO:0007669"/>
    <property type="project" value="InterPro"/>
</dbReference>
<sequence>MSTSQRPVLGDGVVRLRPPRAQDAVARLRLGNTPAIHHMFGADPATVPAMTRAQADRWLYAQEVEPWAWVIEHKRRMIGALRLHSYEAHHGRAALAVGILDSKMLGKGLGTRAISLVLPHAFGRLGLHRVSARVLSYNEAAIGAFRKAGFTEEGRARAATRVGDTWYDDVLMGVLADDLAKPEAA</sequence>
<name>A0A1J0WGN9_9RHOB</name>
<dbReference type="InterPro" id="IPR016181">
    <property type="entry name" value="Acyl_CoA_acyltransferase"/>
</dbReference>
<dbReference type="PANTHER" id="PTHR43415">
    <property type="entry name" value="SPERMIDINE N(1)-ACETYLTRANSFERASE"/>
    <property type="match status" value="1"/>
</dbReference>
<protein>
    <recommendedName>
        <fullName evidence="1">N-acetyltransferase domain-containing protein</fullName>
    </recommendedName>
</protein>
<dbReference type="PANTHER" id="PTHR43415:SF3">
    <property type="entry name" value="GNAT-FAMILY ACETYLTRANSFERASE"/>
    <property type="match status" value="1"/>
</dbReference>
<accession>A0A1J0WGN9</accession>
<dbReference type="Gene3D" id="3.40.630.30">
    <property type="match status" value="1"/>
</dbReference>
<evidence type="ECO:0000313" key="2">
    <source>
        <dbReference type="EMBL" id="APE43481.1"/>
    </source>
</evidence>
<dbReference type="SUPFAM" id="SSF55729">
    <property type="entry name" value="Acyl-CoA N-acyltransferases (Nat)"/>
    <property type="match status" value="1"/>
</dbReference>
<dbReference type="RefSeq" id="WP_071971814.1">
    <property type="nucleotide sequence ID" value="NZ_CP018076.1"/>
</dbReference>
<dbReference type="OrthoDB" id="336415at2"/>
<gene>
    <name evidence="2" type="ORF">BOO69_08690</name>
</gene>